<evidence type="ECO:0000256" key="14">
    <source>
        <dbReference type="SAM" id="MobiDB-lite"/>
    </source>
</evidence>
<dbReference type="GO" id="GO:0015099">
    <property type="term" value="F:nickel cation transmembrane transporter activity"/>
    <property type="evidence" value="ECO:0007669"/>
    <property type="project" value="UniProtKB-UniRule"/>
</dbReference>
<evidence type="ECO:0000256" key="1">
    <source>
        <dbReference type="ARBA" id="ARBA00002510"/>
    </source>
</evidence>
<dbReference type="InterPro" id="IPR051224">
    <property type="entry name" value="NiCoT_RcnA"/>
</dbReference>
<keyword evidence="4 13" id="KW-0813">Transport</keyword>
<feature type="region of interest" description="Disordered" evidence="14">
    <location>
        <begin position="172"/>
        <end position="216"/>
    </location>
</feature>
<organism evidence="15 16">
    <name type="scientific">Gemmobacter megaterium</name>
    <dbReference type="NCBI Taxonomy" id="1086013"/>
    <lineage>
        <taxon>Bacteria</taxon>
        <taxon>Pseudomonadati</taxon>
        <taxon>Pseudomonadota</taxon>
        <taxon>Alphaproteobacteria</taxon>
        <taxon>Rhodobacterales</taxon>
        <taxon>Paracoccaceae</taxon>
        <taxon>Gemmobacter</taxon>
    </lineage>
</organism>
<evidence type="ECO:0000313" key="16">
    <source>
        <dbReference type="Proteomes" id="UP000186141"/>
    </source>
</evidence>
<comment type="function">
    <text evidence="1">Efflux system for nickel and cobalt.</text>
</comment>
<feature type="transmembrane region" description="Helical" evidence="13">
    <location>
        <begin position="141"/>
        <end position="159"/>
    </location>
</feature>
<comment type="similarity">
    <text evidence="13">Belongs to the NiCoT transporter (TC 2.A.52) family.</text>
</comment>
<dbReference type="PANTHER" id="PTHR40659">
    <property type="entry name" value="NICKEL/COBALT EFFLUX SYSTEM RCNA"/>
    <property type="match status" value="1"/>
</dbReference>
<evidence type="ECO:0000313" key="15">
    <source>
        <dbReference type="EMBL" id="SIS78371.1"/>
    </source>
</evidence>
<keyword evidence="11 13" id="KW-0472">Membrane</keyword>
<reference evidence="15 16" key="1">
    <citation type="submission" date="2017-01" db="EMBL/GenBank/DDBJ databases">
        <authorList>
            <person name="Mah S.A."/>
            <person name="Swanson W.J."/>
            <person name="Moy G.W."/>
            <person name="Vacquier V.D."/>
        </authorList>
    </citation>
    <scope>NUCLEOTIDE SEQUENCE [LARGE SCALE GENOMIC DNA]</scope>
    <source>
        <strain evidence="15 16">DSM 26375</strain>
    </source>
</reference>
<dbReference type="GO" id="GO:0032025">
    <property type="term" value="P:response to cobalt ion"/>
    <property type="evidence" value="ECO:0007669"/>
    <property type="project" value="TreeGrafter"/>
</dbReference>
<dbReference type="Pfam" id="PF03824">
    <property type="entry name" value="NicO"/>
    <property type="match status" value="1"/>
</dbReference>
<evidence type="ECO:0000256" key="13">
    <source>
        <dbReference type="RuleBase" id="RU362101"/>
    </source>
</evidence>
<feature type="compositionally biased region" description="Basic residues" evidence="14">
    <location>
        <begin position="181"/>
        <end position="192"/>
    </location>
</feature>
<keyword evidence="5" id="KW-1003">Cell membrane</keyword>
<proteinExistence type="inferred from homology"/>
<evidence type="ECO:0000256" key="4">
    <source>
        <dbReference type="ARBA" id="ARBA00022448"/>
    </source>
</evidence>
<feature type="transmembrane region" description="Helical" evidence="13">
    <location>
        <begin position="308"/>
        <end position="329"/>
    </location>
</feature>
<feature type="compositionally biased region" description="Basic and acidic residues" evidence="14">
    <location>
        <begin position="193"/>
        <end position="203"/>
    </location>
</feature>
<keyword evidence="8 13" id="KW-1133">Transmembrane helix</keyword>
<evidence type="ECO:0000256" key="8">
    <source>
        <dbReference type="ARBA" id="ARBA00022989"/>
    </source>
</evidence>
<sequence>MSPGLTRWLGLSALAVVAGLLATWALGGFDALAAQGIAAQRGFRDSLAGSLRALRSGQAGAVWGLVALSFGYGVLHAAGPGHGKVLIGGYGAGGRVALVRLVGIALVASLAQATVAIVLVYGGLGLFGLTRDAIGAAGEGWMMVTGHLMMAAIGLWLVWRSLRALPRLPGRPMQAAGQTMHSHHGHDHHGHGHRDQPPHDHSHGHPPQDGTCAACGHRHGPTLDEVQAASTWREAAALVAGIAIRPCTGALMLLVLTWQLGLVWAGIAGAYAMGLGTALITTGVAVLSVTAREGALAGLPGLARARAALPFAGIVAGLVIAGAALVMLAKGV</sequence>
<keyword evidence="7 13" id="KW-0812">Transmembrane</keyword>
<keyword evidence="12" id="KW-0170">Cobalt</keyword>
<dbReference type="InterPro" id="IPR011541">
    <property type="entry name" value="Ni/Co_transpt_high_affinity"/>
</dbReference>
<dbReference type="Proteomes" id="UP000186141">
    <property type="component" value="Unassembled WGS sequence"/>
</dbReference>
<dbReference type="GO" id="GO:0005886">
    <property type="term" value="C:plasma membrane"/>
    <property type="evidence" value="ECO:0007669"/>
    <property type="project" value="UniProtKB-SubCell"/>
</dbReference>
<keyword evidence="3" id="KW-0171">Cobalt transport</keyword>
<feature type="transmembrane region" description="Helical" evidence="13">
    <location>
        <begin position="98"/>
        <end position="121"/>
    </location>
</feature>
<accession>A0A1N7LXD2</accession>
<evidence type="ECO:0000256" key="10">
    <source>
        <dbReference type="ARBA" id="ARBA00023112"/>
    </source>
</evidence>
<keyword evidence="16" id="KW-1185">Reference proteome</keyword>
<evidence type="ECO:0000256" key="9">
    <source>
        <dbReference type="ARBA" id="ARBA00023065"/>
    </source>
</evidence>
<evidence type="ECO:0000256" key="12">
    <source>
        <dbReference type="ARBA" id="ARBA00023285"/>
    </source>
</evidence>
<dbReference type="GO" id="GO:0010045">
    <property type="term" value="P:response to nickel cation"/>
    <property type="evidence" value="ECO:0007669"/>
    <property type="project" value="TreeGrafter"/>
</dbReference>
<evidence type="ECO:0000256" key="2">
    <source>
        <dbReference type="ARBA" id="ARBA00004651"/>
    </source>
</evidence>
<comment type="subcellular location">
    <subcellularLocation>
        <location evidence="2 13">Cell membrane</location>
        <topology evidence="2 13">Multi-pass membrane protein</topology>
    </subcellularLocation>
</comment>
<name>A0A1N7LXD2_9RHOB</name>
<protein>
    <recommendedName>
        <fullName evidence="13">Nickel/cobalt efflux system</fullName>
    </recommendedName>
</protein>
<dbReference type="RefSeq" id="WP_076529441.1">
    <property type="nucleotide sequence ID" value="NZ_BMEH01000002.1"/>
</dbReference>
<feature type="transmembrane region" description="Helical" evidence="13">
    <location>
        <begin position="235"/>
        <end position="256"/>
    </location>
</feature>
<evidence type="ECO:0000256" key="11">
    <source>
        <dbReference type="ARBA" id="ARBA00023136"/>
    </source>
</evidence>
<dbReference type="OrthoDB" id="9812956at2"/>
<evidence type="ECO:0000256" key="7">
    <source>
        <dbReference type="ARBA" id="ARBA00022692"/>
    </source>
</evidence>
<dbReference type="PANTHER" id="PTHR40659:SF1">
    <property type="entry name" value="NICKEL_COBALT EFFLUX SYSTEM RCNA"/>
    <property type="match status" value="1"/>
</dbReference>
<dbReference type="EMBL" id="FTOT01000002">
    <property type="protein sequence ID" value="SIS78371.1"/>
    <property type="molecule type" value="Genomic_DNA"/>
</dbReference>
<evidence type="ECO:0000256" key="3">
    <source>
        <dbReference type="ARBA" id="ARBA00022426"/>
    </source>
</evidence>
<evidence type="ECO:0000256" key="6">
    <source>
        <dbReference type="ARBA" id="ARBA00022596"/>
    </source>
</evidence>
<dbReference type="GO" id="GO:0006824">
    <property type="term" value="P:cobalt ion transport"/>
    <property type="evidence" value="ECO:0007669"/>
    <property type="project" value="UniProtKB-KW"/>
</dbReference>
<keyword evidence="9" id="KW-0406">Ion transport</keyword>
<dbReference type="AlphaFoldDB" id="A0A1N7LXD2"/>
<feature type="transmembrane region" description="Helical" evidence="13">
    <location>
        <begin position="57"/>
        <end position="78"/>
    </location>
</feature>
<dbReference type="GO" id="GO:0046583">
    <property type="term" value="F:monoatomic cation efflux transmembrane transporter activity"/>
    <property type="evidence" value="ECO:0007669"/>
    <property type="project" value="TreeGrafter"/>
</dbReference>
<gene>
    <name evidence="15" type="ORF">SAMN05421774_102230</name>
</gene>
<feature type="transmembrane region" description="Helical" evidence="13">
    <location>
        <begin position="262"/>
        <end position="287"/>
    </location>
</feature>
<keyword evidence="6" id="KW-0533">Nickel</keyword>
<keyword evidence="10" id="KW-0921">Nickel transport</keyword>
<evidence type="ECO:0000256" key="5">
    <source>
        <dbReference type="ARBA" id="ARBA00022475"/>
    </source>
</evidence>
<dbReference type="STRING" id="1086013.SAMN05421774_102230"/>